<dbReference type="EMBL" id="MLJW01000073">
    <property type="protein sequence ID" value="OIR02643.1"/>
    <property type="molecule type" value="Genomic_DNA"/>
</dbReference>
<dbReference type="PANTHER" id="PTHR43352:SF1">
    <property type="entry name" value="ANTHRANILATE--COA LIGASE"/>
    <property type="match status" value="1"/>
</dbReference>
<gene>
    <name evidence="3" type="primary">hcl_1</name>
    <name evidence="3" type="ORF">GALL_153570</name>
</gene>
<keyword evidence="1 3" id="KW-0436">Ligase</keyword>
<dbReference type="Gene3D" id="3.30.300.30">
    <property type="match status" value="1"/>
</dbReference>
<dbReference type="InterPro" id="IPR042099">
    <property type="entry name" value="ANL_N_sf"/>
</dbReference>
<evidence type="ECO:0000313" key="3">
    <source>
        <dbReference type="EMBL" id="OIR02643.1"/>
    </source>
</evidence>
<feature type="domain" description="AMP-dependent synthetase/ligase" evidence="2">
    <location>
        <begin position="18"/>
        <end position="359"/>
    </location>
</feature>
<dbReference type="AlphaFoldDB" id="A0A1J5S3P7"/>
<comment type="caution">
    <text evidence="3">The sequence shown here is derived from an EMBL/GenBank/DDBJ whole genome shotgun (WGS) entry which is preliminary data.</text>
</comment>
<proteinExistence type="predicted"/>
<dbReference type="InterPro" id="IPR045851">
    <property type="entry name" value="AMP-bd_C_sf"/>
</dbReference>
<dbReference type="GO" id="GO:0018859">
    <property type="term" value="F:4-hydroxybenzoate-CoA ligase activity"/>
    <property type="evidence" value="ECO:0007669"/>
    <property type="project" value="UniProtKB-EC"/>
</dbReference>
<organism evidence="3">
    <name type="scientific">mine drainage metagenome</name>
    <dbReference type="NCBI Taxonomy" id="410659"/>
    <lineage>
        <taxon>unclassified sequences</taxon>
        <taxon>metagenomes</taxon>
        <taxon>ecological metagenomes</taxon>
    </lineage>
</organism>
<reference evidence="3" key="1">
    <citation type="submission" date="2016-10" db="EMBL/GenBank/DDBJ databases">
        <title>Sequence of Gallionella enrichment culture.</title>
        <authorList>
            <person name="Poehlein A."/>
            <person name="Muehling M."/>
            <person name="Daniel R."/>
        </authorList>
    </citation>
    <scope>NUCLEOTIDE SEQUENCE</scope>
</reference>
<name>A0A1J5S3P7_9ZZZZ</name>
<dbReference type="Gene3D" id="3.40.50.12780">
    <property type="entry name" value="N-terminal domain of ligase-like"/>
    <property type="match status" value="1"/>
</dbReference>
<dbReference type="SUPFAM" id="SSF56801">
    <property type="entry name" value="Acetyl-CoA synthetase-like"/>
    <property type="match status" value="1"/>
</dbReference>
<dbReference type="InterPro" id="IPR000873">
    <property type="entry name" value="AMP-dep_synth/lig_dom"/>
</dbReference>
<dbReference type="PANTHER" id="PTHR43352">
    <property type="entry name" value="ACETYL-COA SYNTHETASE"/>
    <property type="match status" value="1"/>
</dbReference>
<dbReference type="Pfam" id="PF00501">
    <property type="entry name" value="AMP-binding"/>
    <property type="match status" value="1"/>
</dbReference>
<sequence length="505" mass="54703">MAPVPVNAAACLFETGAADHIALECGSQQISYGELRRNVARAAAAWQSLGLRADDRVVVFAPDGIDWVEVYLGAIWAGGVAVGINPRLGLADLAGILEESVVRFVWTTPALVAEVAAMAAALPQPPLVLAAAAARGSDLWTGWQAEAFEPIDPAPRLPQDMALWIGTSGTTGKPKGVIHTQGVAAPCAEFARQILGAGAEDRLYATSKLFFAYALANSLFAGLRLGATVILDPEWPTPERVLEMVAAHRPTMVLSVPTLYNKMLVTGIAARLKPYGIRYFVSAGESLPASVCERWREVTGVAPVSSYGTSETLSLMLYAQQDTGLLRPTPLTEVRYGDLDADLPQRIWLRHPGIARGYWQRPKESEADFKDGWFSPGDMFLRRDGELEFAGRNDDLLKIAGQWVSTQWVEQALREACGDVVQELAAVGVKGADGLTAIALFLVPSPQTREEAQRRLELGIAGLAGHKRPRWIHWVEALPQTATGKLQRARLSALHQERLPEPVSR</sequence>
<dbReference type="EC" id="6.2.1.27" evidence="3"/>
<accession>A0A1J5S3P7</accession>
<dbReference type="EC" id="6.2.1.37" evidence="3"/>
<protein>
    <submittedName>
        <fullName evidence="3">3-hydroxybenzoate--CoA/4-hydroxybenzoate--CoA ligase</fullName>
        <ecNumber evidence="3">6.2.1.27</ecNumber>
        <ecNumber evidence="3">6.2.1.37</ecNumber>
    </submittedName>
</protein>
<evidence type="ECO:0000256" key="1">
    <source>
        <dbReference type="ARBA" id="ARBA00022598"/>
    </source>
</evidence>
<evidence type="ECO:0000259" key="2">
    <source>
        <dbReference type="Pfam" id="PF00501"/>
    </source>
</evidence>
<dbReference type="GO" id="GO:0044550">
    <property type="term" value="P:secondary metabolite biosynthetic process"/>
    <property type="evidence" value="ECO:0007669"/>
    <property type="project" value="TreeGrafter"/>
</dbReference>